<dbReference type="GO" id="GO:0005634">
    <property type="term" value="C:nucleus"/>
    <property type="evidence" value="ECO:0007669"/>
    <property type="project" value="UniProtKB-SubCell"/>
</dbReference>
<keyword evidence="9" id="KW-0804">Transcription</keyword>
<dbReference type="InterPro" id="IPR036236">
    <property type="entry name" value="Znf_C2H2_sf"/>
</dbReference>
<dbReference type="CDD" id="cd07765">
    <property type="entry name" value="KRAB_A-box"/>
    <property type="match status" value="1"/>
</dbReference>
<evidence type="ECO:0000259" key="13">
    <source>
        <dbReference type="PROSITE" id="PS50805"/>
    </source>
</evidence>
<dbReference type="GO" id="GO:0000981">
    <property type="term" value="F:DNA-binding transcription factor activity, RNA polymerase II-specific"/>
    <property type="evidence" value="ECO:0007669"/>
    <property type="project" value="TreeGrafter"/>
</dbReference>
<proteinExistence type="inferred from homology"/>
<dbReference type="PROSITE" id="PS50805">
    <property type="entry name" value="KRAB"/>
    <property type="match status" value="1"/>
</dbReference>
<evidence type="ECO:0000259" key="12">
    <source>
        <dbReference type="PROSITE" id="PS50157"/>
    </source>
</evidence>
<dbReference type="AlphaFoldDB" id="A0A8D2BFS9"/>
<dbReference type="Pfam" id="PF00096">
    <property type="entry name" value="zf-C2H2"/>
    <property type="match status" value="2"/>
</dbReference>
<keyword evidence="4" id="KW-0677">Repeat</keyword>
<protein>
    <submittedName>
        <fullName evidence="14">Uncharacterized protein</fullName>
    </submittedName>
</protein>
<dbReference type="GeneTree" id="ENSGT00950000182890"/>
<dbReference type="SMART" id="SM00349">
    <property type="entry name" value="KRAB"/>
    <property type="match status" value="1"/>
</dbReference>
<evidence type="ECO:0000256" key="7">
    <source>
        <dbReference type="ARBA" id="ARBA00023015"/>
    </source>
</evidence>
<evidence type="ECO:0000256" key="1">
    <source>
        <dbReference type="ARBA" id="ARBA00004123"/>
    </source>
</evidence>
<feature type="domain" description="C2H2-type" evidence="12">
    <location>
        <begin position="57"/>
        <end position="84"/>
    </location>
</feature>
<evidence type="ECO:0000256" key="2">
    <source>
        <dbReference type="ARBA" id="ARBA00006991"/>
    </source>
</evidence>
<feature type="domain" description="C2H2-type" evidence="12">
    <location>
        <begin position="85"/>
        <end position="112"/>
    </location>
</feature>
<dbReference type="InterPro" id="IPR036051">
    <property type="entry name" value="KRAB_dom_sf"/>
</dbReference>
<evidence type="ECO:0000256" key="3">
    <source>
        <dbReference type="ARBA" id="ARBA00022723"/>
    </source>
</evidence>
<dbReference type="InterPro" id="IPR013087">
    <property type="entry name" value="Znf_C2H2_type"/>
</dbReference>
<keyword evidence="3" id="KW-0479">Metal-binding</keyword>
<organism evidence="14 15">
    <name type="scientific">Sciurus vulgaris</name>
    <name type="common">Eurasian red squirrel</name>
    <dbReference type="NCBI Taxonomy" id="55149"/>
    <lineage>
        <taxon>Eukaryota</taxon>
        <taxon>Metazoa</taxon>
        <taxon>Chordata</taxon>
        <taxon>Craniata</taxon>
        <taxon>Vertebrata</taxon>
        <taxon>Euteleostomi</taxon>
        <taxon>Mammalia</taxon>
        <taxon>Eutheria</taxon>
        <taxon>Euarchontoglires</taxon>
        <taxon>Glires</taxon>
        <taxon>Rodentia</taxon>
        <taxon>Sciuromorpha</taxon>
        <taxon>Sciuridae</taxon>
        <taxon>Sciurinae</taxon>
        <taxon>Sciurini</taxon>
        <taxon>Sciurus</taxon>
    </lineage>
</organism>
<evidence type="ECO:0000313" key="15">
    <source>
        <dbReference type="Proteomes" id="UP000694564"/>
    </source>
</evidence>
<dbReference type="PROSITE" id="PS00028">
    <property type="entry name" value="ZINC_FINGER_C2H2_1"/>
    <property type="match status" value="1"/>
</dbReference>
<feature type="domain" description="KRAB" evidence="13">
    <location>
        <begin position="9"/>
        <end position="82"/>
    </location>
</feature>
<dbReference type="Gene3D" id="6.10.140.140">
    <property type="match status" value="1"/>
</dbReference>
<keyword evidence="7" id="KW-0805">Transcription regulation</keyword>
<dbReference type="GO" id="GO:0000977">
    <property type="term" value="F:RNA polymerase II transcription regulatory region sequence-specific DNA binding"/>
    <property type="evidence" value="ECO:0007669"/>
    <property type="project" value="TreeGrafter"/>
</dbReference>
<comment type="similarity">
    <text evidence="2">Belongs to the krueppel C2H2-type zinc-finger protein family.</text>
</comment>
<dbReference type="Gene3D" id="3.30.160.60">
    <property type="entry name" value="Classic Zinc Finger"/>
    <property type="match status" value="2"/>
</dbReference>
<dbReference type="Pfam" id="PF01352">
    <property type="entry name" value="KRAB"/>
    <property type="match status" value="1"/>
</dbReference>
<evidence type="ECO:0000313" key="14">
    <source>
        <dbReference type="Ensembl" id="ENSSVLP00005013440.1"/>
    </source>
</evidence>
<accession>A0A8D2BFS9</accession>
<sequence length="113" mass="13580">MNYILQELLTFKDVAIDFTEEELKCLQPSQQNLYRDVMLENYRNLVFLRTHTGEKPFKCTTCSKPFNHKWNLICHQRIDTGEKLYQCKECSKAFNIKSYLICHQRIHTGERPY</sequence>
<evidence type="ECO:0000256" key="9">
    <source>
        <dbReference type="ARBA" id="ARBA00023163"/>
    </source>
</evidence>
<keyword evidence="8" id="KW-0238">DNA-binding</keyword>
<keyword evidence="15" id="KW-1185">Reference proteome</keyword>
<dbReference type="GO" id="GO:0008270">
    <property type="term" value="F:zinc ion binding"/>
    <property type="evidence" value="ECO:0007669"/>
    <property type="project" value="UniProtKB-KW"/>
</dbReference>
<reference evidence="14" key="1">
    <citation type="submission" date="2025-08" db="UniProtKB">
        <authorList>
            <consortium name="Ensembl"/>
        </authorList>
    </citation>
    <scope>IDENTIFICATION</scope>
</reference>
<dbReference type="Proteomes" id="UP000694564">
    <property type="component" value="Chromosome 13"/>
</dbReference>
<dbReference type="PANTHER" id="PTHR24381">
    <property type="entry name" value="ZINC FINGER PROTEIN"/>
    <property type="match status" value="1"/>
</dbReference>
<dbReference type="SUPFAM" id="SSF109640">
    <property type="entry name" value="KRAB domain (Kruppel-associated box)"/>
    <property type="match status" value="1"/>
</dbReference>
<evidence type="ECO:0000256" key="6">
    <source>
        <dbReference type="ARBA" id="ARBA00022833"/>
    </source>
</evidence>
<dbReference type="SUPFAM" id="SSF57667">
    <property type="entry name" value="beta-beta-alpha zinc fingers"/>
    <property type="match status" value="2"/>
</dbReference>
<keyword evidence="5 11" id="KW-0863">Zinc-finger</keyword>
<dbReference type="Ensembl" id="ENSSVLT00005014871.1">
    <property type="protein sequence ID" value="ENSSVLP00005013440.1"/>
    <property type="gene ID" value="ENSSVLG00005010657.1"/>
</dbReference>
<dbReference type="FunFam" id="3.30.160.60:FF:000003">
    <property type="entry name" value="Zinc finger protein 3 homolog"/>
    <property type="match status" value="1"/>
</dbReference>
<dbReference type="PANTHER" id="PTHR24381:SF390">
    <property type="entry name" value="ZINC FINGER PROTEIN 37 HOMOLOG"/>
    <property type="match status" value="1"/>
</dbReference>
<reference evidence="14" key="2">
    <citation type="submission" date="2025-09" db="UniProtKB">
        <authorList>
            <consortium name="Ensembl"/>
        </authorList>
    </citation>
    <scope>IDENTIFICATION</scope>
</reference>
<dbReference type="InterPro" id="IPR001909">
    <property type="entry name" value="KRAB"/>
</dbReference>
<dbReference type="FunFam" id="3.30.160.60:FF:000384">
    <property type="entry name" value="Zinc finger protein 550"/>
    <property type="match status" value="1"/>
</dbReference>
<evidence type="ECO:0000256" key="10">
    <source>
        <dbReference type="ARBA" id="ARBA00023242"/>
    </source>
</evidence>
<keyword evidence="6" id="KW-0862">Zinc</keyword>
<name>A0A8D2BFS9_SCIVU</name>
<comment type="subcellular location">
    <subcellularLocation>
        <location evidence="1">Nucleus</location>
    </subcellularLocation>
</comment>
<evidence type="ECO:0000256" key="5">
    <source>
        <dbReference type="ARBA" id="ARBA00022771"/>
    </source>
</evidence>
<evidence type="ECO:0000256" key="8">
    <source>
        <dbReference type="ARBA" id="ARBA00023125"/>
    </source>
</evidence>
<evidence type="ECO:0000256" key="4">
    <source>
        <dbReference type="ARBA" id="ARBA00022737"/>
    </source>
</evidence>
<evidence type="ECO:0000256" key="11">
    <source>
        <dbReference type="PROSITE-ProRule" id="PRU00042"/>
    </source>
</evidence>
<keyword evidence="10" id="KW-0539">Nucleus</keyword>
<dbReference type="OrthoDB" id="9622403at2759"/>
<dbReference type="SMART" id="SM00355">
    <property type="entry name" value="ZnF_C2H2"/>
    <property type="match status" value="2"/>
</dbReference>
<dbReference type="PROSITE" id="PS50157">
    <property type="entry name" value="ZINC_FINGER_C2H2_2"/>
    <property type="match status" value="2"/>
</dbReference>